<dbReference type="Proteomes" id="UP001066276">
    <property type="component" value="Chromosome 7"/>
</dbReference>
<reference evidence="1" key="1">
    <citation type="journal article" date="2022" name="bioRxiv">
        <title>Sequencing and chromosome-scale assembly of the giantPleurodeles waltlgenome.</title>
        <authorList>
            <person name="Brown T."/>
            <person name="Elewa A."/>
            <person name="Iarovenko S."/>
            <person name="Subramanian E."/>
            <person name="Araus A.J."/>
            <person name="Petzold A."/>
            <person name="Susuki M."/>
            <person name="Suzuki K.-i.T."/>
            <person name="Hayashi T."/>
            <person name="Toyoda A."/>
            <person name="Oliveira C."/>
            <person name="Osipova E."/>
            <person name="Leigh N.D."/>
            <person name="Simon A."/>
            <person name="Yun M.H."/>
        </authorList>
    </citation>
    <scope>NUCLEOTIDE SEQUENCE</scope>
    <source>
        <strain evidence="1">20211129_DDA</strain>
        <tissue evidence="1">Liver</tissue>
    </source>
</reference>
<sequence>MCFNEVILFYLKAKRYSLVDLLLARCVPLRSPDQIDRGIVRPEREKKRFAGGGKEARRVCPPDMQCTDLELGLPPGERANGGKRLRGADISSPCGFGSAPYSPRAHSILWSSSHLVPPLKVILRDDPVVLSSYVARGFPFLYFLYLWGGPSISVWALCRIHELRLRWGPVSRKGTVFSVSRVIPAFRSPAVARLSGFFAKLFGSLCAPPPGAVSTLPGHHKTPVTIPGRRPHPRLVPPPGPISGFPVAGVVTRLRSRSQARGLFRSFFSLCRHAERCQ</sequence>
<protein>
    <submittedName>
        <fullName evidence="1">Uncharacterized protein</fullName>
    </submittedName>
</protein>
<gene>
    <name evidence="1" type="ORF">NDU88_004161</name>
</gene>
<keyword evidence="2" id="KW-1185">Reference proteome</keyword>
<comment type="caution">
    <text evidence="1">The sequence shown here is derived from an EMBL/GenBank/DDBJ whole genome shotgun (WGS) entry which is preliminary data.</text>
</comment>
<proteinExistence type="predicted"/>
<dbReference type="AlphaFoldDB" id="A0AAV7PBN9"/>
<evidence type="ECO:0000313" key="1">
    <source>
        <dbReference type="EMBL" id="KAJ1125738.1"/>
    </source>
</evidence>
<evidence type="ECO:0000313" key="2">
    <source>
        <dbReference type="Proteomes" id="UP001066276"/>
    </source>
</evidence>
<organism evidence="1 2">
    <name type="scientific">Pleurodeles waltl</name>
    <name type="common">Iberian ribbed newt</name>
    <dbReference type="NCBI Taxonomy" id="8319"/>
    <lineage>
        <taxon>Eukaryota</taxon>
        <taxon>Metazoa</taxon>
        <taxon>Chordata</taxon>
        <taxon>Craniata</taxon>
        <taxon>Vertebrata</taxon>
        <taxon>Euteleostomi</taxon>
        <taxon>Amphibia</taxon>
        <taxon>Batrachia</taxon>
        <taxon>Caudata</taxon>
        <taxon>Salamandroidea</taxon>
        <taxon>Salamandridae</taxon>
        <taxon>Pleurodelinae</taxon>
        <taxon>Pleurodeles</taxon>
    </lineage>
</organism>
<accession>A0AAV7PBN9</accession>
<dbReference type="EMBL" id="JANPWB010000011">
    <property type="protein sequence ID" value="KAJ1125738.1"/>
    <property type="molecule type" value="Genomic_DNA"/>
</dbReference>
<name>A0AAV7PBN9_PLEWA</name>